<evidence type="ECO:0000259" key="2">
    <source>
        <dbReference type="Pfam" id="PF25547"/>
    </source>
</evidence>
<dbReference type="Pfam" id="PF25547">
    <property type="entry name" value="WXG100_2"/>
    <property type="match status" value="1"/>
</dbReference>
<dbReference type="EMBL" id="CP029189">
    <property type="protein sequence ID" value="QES56432.1"/>
    <property type="molecule type" value="Genomic_DNA"/>
</dbReference>
<evidence type="ECO:0000313" key="4">
    <source>
        <dbReference type="Proteomes" id="UP000324101"/>
    </source>
</evidence>
<dbReference type="Proteomes" id="UP000324101">
    <property type="component" value="Chromosome"/>
</dbReference>
<dbReference type="InterPro" id="IPR028906">
    <property type="entry name" value="Tox-REase-2_dom"/>
</dbReference>
<sequence length="546" mass="58501">MSGLAPELEFIAEGMIRGSMGLIESMRGARDTAIALGHELARQHGMAGDDDAGRSFAKVYMSAASTALDKMGFSSYVFGATSRGLMRNAREFMAAESRQVSAFLGKQVDLTVGMGDPGADCTETYLGLGQGLPEVVGETAWYDQYAPVGRSDRFRGSPEKIRDVAKSWQHAGSLLQRFLEDAQTYASTAGKAHSGEAADAFQSYFKHSVGLTCPPAKAQQDEPLVTNLVAACSQLAKACHRYADHVEAAKAKIQEHKSDLFEVDMPWDTPMFGANGYDGGLHDAVLGDSWIRDLGDVAHALDSSAARVALPDAEGPGAPGLPGVPFLPPLIRVPVPLPIRLASYAGAPALLPMVNSVDPGIPFADPIAPVPGTTKLLTASEQQQFRTWMNSLTPGGFAGGGGSSDPDNAYQLRTSGYPEREVPLAGKNRGLMVDGIRPVDGYLVEAKHVRDPDCKKKSFRSLDRLEETLTKPVKVDSQGKIAWDPVIDSMYAGDEKELVRYKQAMENPANSGIRGLEIVTNGKDNAAYWQSMMAMSGTQGLTRYVP</sequence>
<dbReference type="OrthoDB" id="4230357at2"/>
<proteinExistence type="predicted"/>
<dbReference type="Pfam" id="PF15646">
    <property type="entry name" value="Tox-REase-2"/>
    <property type="match status" value="1"/>
</dbReference>
<dbReference type="InterPro" id="IPR057746">
    <property type="entry name" value="CpnT-like_N"/>
</dbReference>
<gene>
    <name evidence="3" type="ORF">DEJ51_21490</name>
</gene>
<reference evidence="3 4" key="1">
    <citation type="submission" date="2018-05" db="EMBL/GenBank/DDBJ databases">
        <title>Streptomyces venezuelae.</title>
        <authorList>
            <person name="Kim W."/>
            <person name="Lee N."/>
            <person name="Cho B.-K."/>
        </authorList>
    </citation>
    <scope>NUCLEOTIDE SEQUENCE [LARGE SCALE GENOMIC DNA]</scope>
    <source>
        <strain evidence="3 4">ATCC 21018</strain>
    </source>
</reference>
<evidence type="ECO:0000313" key="3">
    <source>
        <dbReference type="EMBL" id="QES56432.1"/>
    </source>
</evidence>
<dbReference type="AlphaFoldDB" id="A0A5P2DMP1"/>
<name>A0A5P2DMP1_STRVZ</name>
<dbReference type="Gene3D" id="1.10.287.1060">
    <property type="entry name" value="ESAT-6-like"/>
    <property type="match status" value="1"/>
</dbReference>
<organism evidence="3 4">
    <name type="scientific">Streptomyces venezuelae</name>
    <dbReference type="NCBI Taxonomy" id="54571"/>
    <lineage>
        <taxon>Bacteria</taxon>
        <taxon>Bacillati</taxon>
        <taxon>Actinomycetota</taxon>
        <taxon>Actinomycetes</taxon>
        <taxon>Kitasatosporales</taxon>
        <taxon>Streptomycetaceae</taxon>
        <taxon>Streptomyces</taxon>
    </lineage>
</organism>
<feature type="domain" description="Tox-REase-2" evidence="1">
    <location>
        <begin position="406"/>
        <end position="538"/>
    </location>
</feature>
<feature type="domain" description="Outer membrane channel protein CpnT-like N-terminal" evidence="2">
    <location>
        <begin position="156"/>
        <end position="253"/>
    </location>
</feature>
<dbReference type="RefSeq" id="WP_150259038.1">
    <property type="nucleotide sequence ID" value="NZ_CP029189.1"/>
</dbReference>
<accession>A0A5P2DMP1</accession>
<protein>
    <submittedName>
        <fullName evidence="3">Uncharacterized protein</fullName>
    </submittedName>
</protein>
<evidence type="ECO:0000259" key="1">
    <source>
        <dbReference type="Pfam" id="PF15646"/>
    </source>
</evidence>